<comment type="subcellular location">
    <subcellularLocation>
        <location evidence="1">Membrane</location>
        <topology evidence="1">Multi-pass membrane protein</topology>
    </subcellularLocation>
</comment>
<feature type="transmembrane region" description="Helical" evidence="5">
    <location>
        <begin position="220"/>
        <end position="236"/>
    </location>
</feature>
<organism evidence="7 8">
    <name type="scientific">Microbacterium murale</name>
    <dbReference type="NCBI Taxonomy" id="1081040"/>
    <lineage>
        <taxon>Bacteria</taxon>
        <taxon>Bacillati</taxon>
        <taxon>Actinomycetota</taxon>
        <taxon>Actinomycetes</taxon>
        <taxon>Micrococcales</taxon>
        <taxon>Microbacteriaceae</taxon>
        <taxon>Microbacterium</taxon>
    </lineage>
</organism>
<evidence type="ECO:0000256" key="2">
    <source>
        <dbReference type="ARBA" id="ARBA00022692"/>
    </source>
</evidence>
<dbReference type="EMBL" id="JAUSXK010000001">
    <property type="protein sequence ID" value="MDQ0644595.1"/>
    <property type="molecule type" value="Genomic_DNA"/>
</dbReference>
<keyword evidence="3 5" id="KW-1133">Transmembrane helix</keyword>
<evidence type="ECO:0000256" key="3">
    <source>
        <dbReference type="ARBA" id="ARBA00022989"/>
    </source>
</evidence>
<accession>A0ABU0PB80</accession>
<evidence type="ECO:0000313" key="8">
    <source>
        <dbReference type="Proteomes" id="UP001239085"/>
    </source>
</evidence>
<feature type="transmembrane region" description="Helical" evidence="5">
    <location>
        <begin position="285"/>
        <end position="305"/>
    </location>
</feature>
<comment type="caution">
    <text evidence="7">The sequence shown here is derived from an EMBL/GenBank/DDBJ whole genome shotgun (WGS) entry which is preliminary data.</text>
</comment>
<dbReference type="InterPro" id="IPR051533">
    <property type="entry name" value="WaaL-like"/>
</dbReference>
<proteinExistence type="predicted"/>
<reference evidence="7 8" key="1">
    <citation type="submission" date="2023-07" db="EMBL/GenBank/DDBJ databases">
        <title>Comparative genomics of wheat-associated soil bacteria to identify genetic determinants of phenazine resistance.</title>
        <authorList>
            <person name="Mouncey N."/>
        </authorList>
    </citation>
    <scope>NUCLEOTIDE SEQUENCE [LARGE SCALE GENOMIC DNA]</scope>
    <source>
        <strain evidence="7 8">W2I7</strain>
    </source>
</reference>
<dbReference type="PANTHER" id="PTHR37422:SF23">
    <property type="entry name" value="TEICHURONIC ACID BIOSYNTHESIS PROTEIN TUAE"/>
    <property type="match status" value="1"/>
</dbReference>
<protein>
    <recommendedName>
        <fullName evidence="6">O-antigen ligase-related domain-containing protein</fullName>
    </recommendedName>
</protein>
<gene>
    <name evidence="7" type="ORF">QFZ46_002755</name>
</gene>
<keyword evidence="4 5" id="KW-0472">Membrane</keyword>
<feature type="transmembrane region" description="Helical" evidence="5">
    <location>
        <begin position="248"/>
        <end position="279"/>
    </location>
</feature>
<feature type="transmembrane region" description="Helical" evidence="5">
    <location>
        <begin position="55"/>
        <end position="83"/>
    </location>
</feature>
<feature type="transmembrane region" description="Helical" evidence="5">
    <location>
        <begin position="95"/>
        <end position="113"/>
    </location>
</feature>
<sequence length="468" mass="51248">MGIGGDPSRRRSGIRRWLAELWADAWRWALFAIAVIGAVYFVLERGLANGAITAIVIGVLMIAAVITWSMPIATMLMATPAIFVVERIGLGGGDLTVSDAALATGFGVAVLLGHHEHTPPMRAMLRLNLVYQFSTVFTVIINPFQQNLIEWVHAWLLISGALILGWAIGRAGKAPIAMRLILIVGAVIAAGTLLTAGMNFARGDLGPVYPAWPWPMHKNFAGGALAFVAFAAWLNPDWMRVPKRWARITFGLCVVALLLTQSRQAIIGFIVVMLIYVLRQGGAKHWVLAFLLALPGVVLLVQSVVEQIESQDKYNSVYQRLNWLQEVYHLWLDQPLVGHGLRYWYVHPTANFQPPQAELEVIASAGVVGLVGFTIMWVGFIVVLWRVDPRFGMLALGSVLARIVQAQFDLFWVSAQVSIPFLIAGICLGAQAFEAAQAPRESEPAAFTRVRKIKSKTLGGTWNSATIS</sequence>
<feature type="transmembrane region" description="Helical" evidence="5">
    <location>
        <begin position="410"/>
        <end position="430"/>
    </location>
</feature>
<evidence type="ECO:0000313" key="7">
    <source>
        <dbReference type="EMBL" id="MDQ0644595.1"/>
    </source>
</evidence>
<keyword evidence="8" id="KW-1185">Reference proteome</keyword>
<keyword evidence="2 5" id="KW-0812">Transmembrane</keyword>
<feature type="domain" description="O-antigen ligase-related" evidence="6">
    <location>
        <begin position="249"/>
        <end position="373"/>
    </location>
</feature>
<evidence type="ECO:0000259" key="6">
    <source>
        <dbReference type="Pfam" id="PF04932"/>
    </source>
</evidence>
<dbReference type="Pfam" id="PF04932">
    <property type="entry name" value="Wzy_C"/>
    <property type="match status" value="1"/>
</dbReference>
<feature type="transmembrane region" description="Helical" evidence="5">
    <location>
        <begin position="180"/>
        <end position="200"/>
    </location>
</feature>
<dbReference type="RefSeq" id="WP_307362490.1">
    <property type="nucleotide sequence ID" value="NZ_JAUSXK010000001.1"/>
</dbReference>
<dbReference type="PANTHER" id="PTHR37422">
    <property type="entry name" value="TEICHURONIC ACID BIOSYNTHESIS PROTEIN TUAE"/>
    <property type="match status" value="1"/>
</dbReference>
<feature type="transmembrane region" description="Helical" evidence="5">
    <location>
        <begin position="151"/>
        <end position="168"/>
    </location>
</feature>
<evidence type="ECO:0000256" key="5">
    <source>
        <dbReference type="SAM" id="Phobius"/>
    </source>
</evidence>
<evidence type="ECO:0000256" key="4">
    <source>
        <dbReference type="ARBA" id="ARBA00023136"/>
    </source>
</evidence>
<dbReference type="Proteomes" id="UP001239085">
    <property type="component" value="Unassembled WGS sequence"/>
</dbReference>
<feature type="transmembrane region" description="Helical" evidence="5">
    <location>
        <begin position="125"/>
        <end position="145"/>
    </location>
</feature>
<name>A0ABU0PB80_9MICO</name>
<evidence type="ECO:0000256" key="1">
    <source>
        <dbReference type="ARBA" id="ARBA00004141"/>
    </source>
</evidence>
<feature type="transmembrane region" description="Helical" evidence="5">
    <location>
        <begin position="25"/>
        <end position="43"/>
    </location>
</feature>
<feature type="transmembrane region" description="Helical" evidence="5">
    <location>
        <begin position="361"/>
        <end position="385"/>
    </location>
</feature>
<dbReference type="InterPro" id="IPR007016">
    <property type="entry name" value="O-antigen_ligase-rel_domated"/>
</dbReference>